<name>A0AAD7YAJ5_MYTSE</name>
<dbReference type="SUPFAM" id="SSF56672">
    <property type="entry name" value="DNA/RNA polymerases"/>
    <property type="match status" value="1"/>
</dbReference>
<organism evidence="3 4">
    <name type="scientific">Mythimna separata</name>
    <name type="common">Oriental armyworm</name>
    <name type="synonym">Pseudaletia separata</name>
    <dbReference type="NCBI Taxonomy" id="271217"/>
    <lineage>
        <taxon>Eukaryota</taxon>
        <taxon>Metazoa</taxon>
        <taxon>Ecdysozoa</taxon>
        <taxon>Arthropoda</taxon>
        <taxon>Hexapoda</taxon>
        <taxon>Insecta</taxon>
        <taxon>Pterygota</taxon>
        <taxon>Neoptera</taxon>
        <taxon>Endopterygota</taxon>
        <taxon>Lepidoptera</taxon>
        <taxon>Glossata</taxon>
        <taxon>Ditrysia</taxon>
        <taxon>Noctuoidea</taxon>
        <taxon>Noctuidae</taxon>
        <taxon>Noctuinae</taxon>
        <taxon>Hadenini</taxon>
        <taxon>Mythimna</taxon>
    </lineage>
</organism>
<dbReference type="PANTHER" id="PTHR47331">
    <property type="entry name" value="PHD-TYPE DOMAIN-CONTAINING PROTEIN"/>
    <property type="match status" value="1"/>
</dbReference>
<accession>A0AAD7YAJ5</accession>
<reference evidence="3" key="1">
    <citation type="submission" date="2023-03" db="EMBL/GenBank/DDBJ databases">
        <title>Chromosome-level genomes of two armyworms, Mythimna separata and Mythimna loreyi, provide insights into the biosynthesis and reception of sex pheromones.</title>
        <authorList>
            <person name="Zhao H."/>
        </authorList>
    </citation>
    <scope>NUCLEOTIDE SEQUENCE</scope>
    <source>
        <strain evidence="3">BeijingLab</strain>
        <tissue evidence="3">Pupa</tissue>
    </source>
</reference>
<dbReference type="GO" id="GO:0015074">
    <property type="term" value="P:DNA integration"/>
    <property type="evidence" value="ECO:0007669"/>
    <property type="project" value="InterPro"/>
</dbReference>
<dbReference type="Pfam" id="PF00078">
    <property type="entry name" value="RVT_1"/>
    <property type="match status" value="1"/>
</dbReference>
<evidence type="ECO:0000259" key="2">
    <source>
        <dbReference type="PROSITE" id="PS50994"/>
    </source>
</evidence>
<evidence type="ECO:0000313" key="4">
    <source>
        <dbReference type="Proteomes" id="UP001231518"/>
    </source>
</evidence>
<evidence type="ECO:0000313" key="3">
    <source>
        <dbReference type="EMBL" id="KAJ8708444.1"/>
    </source>
</evidence>
<dbReference type="InterPro" id="IPR001584">
    <property type="entry name" value="Integrase_cat-core"/>
</dbReference>
<sequence length="1725" mass="197620">MDALLAYQKEVLDNLKKSEKNYKKTPKDRLKKPYLETRLDNLEQLWITFKDGHKSLIGKVTEKDKQDTYFTEDMYEEFEELYVSYKTLLKEALQPYLASSSGTSSVTPKISAGQTVSECEVKLPRVQLPTFSGKYVEWQSFYDMFNSLVHTNKNLSPVQKLHYLKSNLSGEPETLLRNFSITNENYDEAWKQLLKRYDNKRYNCNALMRLLFTQKPVTSESPSAIKHLLDTTTTCLKSLRNMDISAESINDAFVIYLVVSKLDPESIKQWEYQLGVLSNDLPTWTQLSEFLESKFRSLEMIDSNKVRNNTNTKSKSFHGSIESKKNNSNIPKCSKCKGEHYLYNCKEFSQLSVKERQDYVKNNNLCFNCFSPSHPVIKCRNSASCKRCGRRHHSLLHFEKEVSSESTSEDVLVQSESDKTVSTSISTNFSSRGLEPSRVLLATVSIWAYSEHGYKQQLRGLLDQGSQASFVSESVVQLLGLSRKHVSGTVSGIGGNGHTSVKHMVSLRVVSRHNPEVSIQVNAYVLRSVTSLLPSTELHTPEWLHFDKIPLADPGYATPSKIDILLGAEVYSEILLDGIIRHNKILAQNTTLGWVLSGRVSKNSTSANNGIITMHLHLSGEELLRKFWEMENEPNLIQKKMTDIEQRCEEFYDRTTTRDKEGRFIVKLPFDKEDPECQYGKSVVVATRRYNYLENRLQKDPTLKEAYNNVLQEYLTLNHMIPINKKDIDNPKAVYLPHHAVVREDKDTTKVRVVFDGSCKGLNNFSLNDNLMVGPKLQQDLRHILMRWRSHRICIVADIIKMFRMVKVDPEDSDFQRIVWRPQPNEPLQHFKLLRVTFGTACAPYLAVKTLQKLADVEHARFPTASSIAKKDFYIDDLLTGCETLPEAIHIYNEMNKLMNSGGFELQKFSSNNQDLLTHIGEDNHSSADSLRLKSTTVMKVLGLKWNKNMDCFQYSLDLPDVKQPFTKRQVLSDVARLYDPLGWIAPVIIKAKIFIQKLWRSKLDWDDVLTADLTSEWLQFRESLIDLHKINIPRWYCFSPGSKVELHAFADASKVAYGAAVYIRVINNNNETFVSLVSAKSKVAPIEKEISIPRLELCGAALAAKLVFEVSQIMNISKENLFAWSDSTIVLAWLRGGSSRWTTFVSNRVSEILNILDYRQWKHVTTDSNPADCVSRGIATQDLVEHSLWWSGPSWLSQGSTEFDNADIIEDTHEEEKHTSLTALPVLENKFIWTMFSSLAKTLKAISYWRRVLQNLRLPKEKRKLYAKNITPAEKDRSLIICIKQVQRESFSEDIKQLKLKNSVPKKSKLRTLYPFFDENGILRVGGRINESEVTYDTKHPIVMPAKSHLTSLIVSDAHLKTFHGGPQAMLCYLKTKYWILRAKEIVKSHYRSCVKCLRYSRSKSTQLMGQIPDVRLKPTRPFKSSGCDYMGPISVRFSPGRGSKSYKGYICLFICMVTRAIHLEVVTDLSSKAFIAAFKRFTARRGHCQDLYSDNGTNFVGANRQLREMFDRAKSTVPREIEELLSLEHTTWHFIPPHSPNFGGLWEAGVRSVKTHLFKVIGDSTLTYEELSTVLAQVEACLNSRPITVMSDDPNEPQALTPGHFLIGEPLISIPDEDNSNHNIVGLDRWRLTQKIVNNFWKRWYREYLVNLNQRYKWNTKKSEPEVGDVVILRDDNIPPAKWILGKITKRYLGPDNIARVVSVKCKNGEFKRPISKLCLLPK</sequence>
<evidence type="ECO:0000256" key="1">
    <source>
        <dbReference type="SAM" id="MobiDB-lite"/>
    </source>
</evidence>
<dbReference type="InterPro" id="IPR012337">
    <property type="entry name" value="RNaseH-like_sf"/>
</dbReference>
<dbReference type="GO" id="GO:0042575">
    <property type="term" value="C:DNA polymerase complex"/>
    <property type="evidence" value="ECO:0007669"/>
    <property type="project" value="UniProtKB-ARBA"/>
</dbReference>
<dbReference type="Pfam" id="PF18701">
    <property type="entry name" value="DUF5641"/>
    <property type="match status" value="1"/>
</dbReference>
<proteinExistence type="predicted"/>
<feature type="region of interest" description="Disordered" evidence="1">
    <location>
        <begin position="309"/>
        <end position="328"/>
    </location>
</feature>
<dbReference type="GO" id="GO:0003676">
    <property type="term" value="F:nucleic acid binding"/>
    <property type="evidence" value="ECO:0007669"/>
    <property type="project" value="InterPro"/>
</dbReference>
<comment type="caution">
    <text evidence="3">The sequence shown here is derived from an EMBL/GenBank/DDBJ whole genome shotgun (WGS) entry which is preliminary data.</text>
</comment>
<dbReference type="InterPro" id="IPR036397">
    <property type="entry name" value="RNaseH_sf"/>
</dbReference>
<dbReference type="SUPFAM" id="SSF53098">
    <property type="entry name" value="Ribonuclease H-like"/>
    <property type="match status" value="1"/>
</dbReference>
<dbReference type="InterPro" id="IPR005312">
    <property type="entry name" value="DUF1759"/>
</dbReference>
<dbReference type="Gene3D" id="3.30.420.10">
    <property type="entry name" value="Ribonuclease H-like superfamily/Ribonuclease H"/>
    <property type="match status" value="1"/>
</dbReference>
<keyword evidence="4" id="KW-1185">Reference proteome</keyword>
<dbReference type="CDD" id="cd01644">
    <property type="entry name" value="RT_pepA17"/>
    <property type="match status" value="1"/>
</dbReference>
<dbReference type="EMBL" id="JARGEI010000026">
    <property type="protein sequence ID" value="KAJ8708444.1"/>
    <property type="molecule type" value="Genomic_DNA"/>
</dbReference>
<feature type="domain" description="Integrase catalytic" evidence="2">
    <location>
        <begin position="1419"/>
        <end position="1612"/>
    </location>
</feature>
<dbReference type="Pfam" id="PF03564">
    <property type="entry name" value="DUF1759"/>
    <property type="match status" value="1"/>
</dbReference>
<dbReference type="GO" id="GO:0071897">
    <property type="term" value="P:DNA biosynthetic process"/>
    <property type="evidence" value="ECO:0007669"/>
    <property type="project" value="UniProtKB-ARBA"/>
</dbReference>
<dbReference type="PROSITE" id="PS50994">
    <property type="entry name" value="INTEGRASE"/>
    <property type="match status" value="1"/>
</dbReference>
<protein>
    <recommendedName>
        <fullName evidence="2">Integrase catalytic domain-containing protein</fullName>
    </recommendedName>
</protein>
<gene>
    <name evidence="3" type="ORF">PYW07_010569</name>
</gene>
<dbReference type="InterPro" id="IPR040676">
    <property type="entry name" value="DUF5641"/>
</dbReference>
<dbReference type="Pfam" id="PF17921">
    <property type="entry name" value="Integrase_H2C2"/>
    <property type="match status" value="1"/>
</dbReference>
<dbReference type="InterPro" id="IPR008042">
    <property type="entry name" value="Retrotrans_Pao"/>
</dbReference>
<dbReference type="InterPro" id="IPR041588">
    <property type="entry name" value="Integrase_H2C2"/>
</dbReference>
<dbReference type="InterPro" id="IPR000477">
    <property type="entry name" value="RT_dom"/>
</dbReference>
<dbReference type="InterPro" id="IPR043502">
    <property type="entry name" value="DNA/RNA_pol_sf"/>
</dbReference>
<dbReference type="Proteomes" id="UP001231518">
    <property type="component" value="Chromosome 25"/>
</dbReference>
<dbReference type="PANTHER" id="PTHR47331:SF5">
    <property type="entry name" value="RIBONUCLEASE H"/>
    <property type="match status" value="1"/>
</dbReference>
<dbReference type="Pfam" id="PF05380">
    <property type="entry name" value="Peptidase_A17"/>
    <property type="match status" value="1"/>
</dbReference>